<comment type="caution">
    <text evidence="6">The sequence shown here is derived from an EMBL/GenBank/DDBJ whole genome shotgun (WGS) entry which is preliminary data.</text>
</comment>
<dbReference type="CDD" id="cd07524">
    <property type="entry name" value="HAD_Pase"/>
    <property type="match status" value="1"/>
</dbReference>
<reference evidence="7" key="1">
    <citation type="journal article" date="2019" name="Int. J. Syst. Evol. Microbiol.">
        <title>The Global Catalogue of Microorganisms (GCM) 10K type strain sequencing project: providing services to taxonomists for standard genome sequencing and annotation.</title>
        <authorList>
            <consortium name="The Broad Institute Genomics Platform"/>
            <consortium name="The Broad Institute Genome Sequencing Center for Infectious Disease"/>
            <person name="Wu L."/>
            <person name="Ma J."/>
        </authorList>
    </citation>
    <scope>NUCLEOTIDE SEQUENCE [LARGE SCALE GENOMIC DNA]</scope>
    <source>
        <strain evidence="7">CGMCC 1.12770</strain>
    </source>
</reference>
<evidence type="ECO:0000313" key="6">
    <source>
        <dbReference type="EMBL" id="GGH42132.1"/>
    </source>
</evidence>
<evidence type="ECO:0000256" key="2">
    <source>
        <dbReference type="ARBA" id="ARBA00022605"/>
    </source>
</evidence>
<comment type="similarity">
    <text evidence="5">Belongs to the HAD-like hydrolase superfamily. MtnX family.</text>
</comment>
<dbReference type="InterPro" id="IPR006384">
    <property type="entry name" value="HAD_hydro_PyrdxlP_Pase-like"/>
</dbReference>
<dbReference type="NCBIfam" id="TIGR01489">
    <property type="entry name" value="DKMTPPase-SF"/>
    <property type="match status" value="1"/>
</dbReference>
<proteinExistence type="inferred from homology"/>
<dbReference type="InterPro" id="IPR036412">
    <property type="entry name" value="HAD-like_sf"/>
</dbReference>
<comment type="catalytic activity">
    <reaction evidence="5">
        <text>2-hydroxy-5-methylsulfanyl-3-oxopent-1-enyl phosphate + H2O = 1,2-dihydroxy-5-(methylsulfanyl)pent-1-en-3-one + phosphate</text>
        <dbReference type="Rhea" id="RHEA:14481"/>
        <dbReference type="ChEBI" id="CHEBI:15377"/>
        <dbReference type="ChEBI" id="CHEBI:43474"/>
        <dbReference type="ChEBI" id="CHEBI:49252"/>
        <dbReference type="ChEBI" id="CHEBI:59505"/>
        <dbReference type="EC" id="3.1.3.87"/>
    </reaction>
</comment>
<evidence type="ECO:0000313" key="7">
    <source>
        <dbReference type="Proteomes" id="UP000652153"/>
    </source>
</evidence>
<dbReference type="NCBIfam" id="TIGR01488">
    <property type="entry name" value="HAD-SF-IB"/>
    <property type="match status" value="1"/>
</dbReference>
<evidence type="ECO:0000256" key="4">
    <source>
        <dbReference type="ARBA" id="ARBA00023167"/>
    </source>
</evidence>
<name>A0ABQ1YXM5_9BACL</name>
<dbReference type="Gene3D" id="3.40.50.1000">
    <property type="entry name" value="HAD superfamily/HAD-like"/>
    <property type="match status" value="1"/>
</dbReference>
<dbReference type="InterPro" id="IPR050582">
    <property type="entry name" value="HAD-like_SerB"/>
</dbReference>
<dbReference type="Proteomes" id="UP000652153">
    <property type="component" value="Unassembled WGS sequence"/>
</dbReference>
<evidence type="ECO:0000256" key="5">
    <source>
        <dbReference type="HAMAP-Rule" id="MF_01680"/>
    </source>
</evidence>
<dbReference type="PANTHER" id="PTHR43344:SF21">
    <property type="entry name" value="POLYOL PHOSPHATE PHOSPHATASE PYP1"/>
    <property type="match status" value="1"/>
</dbReference>
<keyword evidence="4 5" id="KW-0486">Methionine biosynthesis</keyword>
<dbReference type="EC" id="3.1.3.87" evidence="5"/>
<keyword evidence="2 5" id="KW-0028">Amino-acid biosynthesis</keyword>
<accession>A0ABQ1YXM5</accession>
<keyword evidence="7" id="KW-1185">Reference proteome</keyword>
<comment type="similarity">
    <text evidence="1">Belongs to the HAD-like hydrolase superfamily. SerB family.</text>
</comment>
<dbReference type="SUPFAM" id="SSF56784">
    <property type="entry name" value="HAD-like"/>
    <property type="match status" value="1"/>
</dbReference>
<organism evidence="6 7">
    <name type="scientific">Paenibacillus silvae</name>
    <dbReference type="NCBI Taxonomy" id="1325358"/>
    <lineage>
        <taxon>Bacteria</taxon>
        <taxon>Bacillati</taxon>
        <taxon>Bacillota</taxon>
        <taxon>Bacilli</taxon>
        <taxon>Bacillales</taxon>
        <taxon>Paenibacillaceae</taxon>
        <taxon>Paenibacillus</taxon>
    </lineage>
</organism>
<dbReference type="NCBIfam" id="NF007103">
    <property type="entry name" value="PRK09552.1"/>
    <property type="match status" value="1"/>
</dbReference>
<evidence type="ECO:0000256" key="1">
    <source>
        <dbReference type="ARBA" id="ARBA00009184"/>
    </source>
</evidence>
<dbReference type="Gene3D" id="3.90.1470.20">
    <property type="match status" value="1"/>
</dbReference>
<gene>
    <name evidence="5 6" type="primary">mtnX</name>
    <name evidence="6" type="ORF">GCM10008014_02150</name>
</gene>
<comment type="function">
    <text evidence="5">Dephosphorylates 2-hydroxy-3-keto-5-methylthiopentenyl-1-phosphate (HK-MTPenyl-1-P) yielding 1,2-dihydroxy-3-keto-5-methylthiopentene (DHK-MTPene).</text>
</comment>
<dbReference type="Pfam" id="PF12710">
    <property type="entry name" value="HAD"/>
    <property type="match status" value="1"/>
</dbReference>
<dbReference type="InterPro" id="IPR023214">
    <property type="entry name" value="HAD_sf"/>
</dbReference>
<sequence length="229" mass="25641">MNREMNSNKKTAIFCDFDGTITLSDNIVAIMKHFKPEGIEAIMKDTIEQKVSLREGVGAMFDLLPSSQKDEIVEFVLGQAGIREGFAAFLEYVRSEGIEFNVTSGGMDFFIEPLLAPFNIPQDRVYCNGADFSGERIHIEWPHPCQPPCENGCGMCKTTVIRSFPADEYNRILIGDSLTDFEGAKIADLVYSRSILTDKCVELGVDHVPFTTFYDIIEDMKQKQSQGVL</sequence>
<dbReference type="PANTHER" id="PTHR43344">
    <property type="entry name" value="PHOSPHOSERINE PHOSPHATASE"/>
    <property type="match status" value="1"/>
</dbReference>
<keyword evidence="3 5" id="KW-0378">Hydrolase</keyword>
<dbReference type="HAMAP" id="MF_01680">
    <property type="entry name" value="Salvage_MtnX"/>
    <property type="match status" value="1"/>
</dbReference>
<dbReference type="InterPro" id="IPR017718">
    <property type="entry name" value="HAD-SF_hydro_IB_MtnX"/>
</dbReference>
<dbReference type="EMBL" id="BMFU01000001">
    <property type="protein sequence ID" value="GGH42132.1"/>
    <property type="molecule type" value="Genomic_DNA"/>
</dbReference>
<protein>
    <recommendedName>
        <fullName evidence="5">2-hydroxy-3-keto-5-methylthiopentenyl-1-phosphate phosphatase</fullName>
        <shortName evidence="5">HK-MTPenyl-1-P phosphatase</shortName>
        <ecNumber evidence="5">3.1.3.87</ecNumber>
    </recommendedName>
</protein>
<evidence type="ECO:0000256" key="3">
    <source>
        <dbReference type="ARBA" id="ARBA00022801"/>
    </source>
</evidence>
<comment type="pathway">
    <text evidence="5">Amino-acid biosynthesis; L-methionine biosynthesis via salvage pathway; L-methionine from S-methyl-5-thio-alpha-D-ribose 1-phosphate: step 4/6.</text>
</comment>